<dbReference type="InterPro" id="IPR013249">
    <property type="entry name" value="RNA_pol_sigma70_r4_t2"/>
</dbReference>
<gene>
    <name evidence="9" type="ORF">FIA58_007865</name>
</gene>
<feature type="transmembrane region" description="Helical" evidence="6">
    <location>
        <begin position="240"/>
        <end position="258"/>
    </location>
</feature>
<protein>
    <submittedName>
        <fullName evidence="9">RNA polymerase sigma factor</fullName>
    </submittedName>
</protein>
<keyword evidence="6" id="KW-0472">Membrane</keyword>
<dbReference type="Proteomes" id="UP000817854">
    <property type="component" value="Unassembled WGS sequence"/>
</dbReference>
<dbReference type="InterPro" id="IPR014284">
    <property type="entry name" value="RNA_pol_sigma-70_dom"/>
</dbReference>
<dbReference type="InterPro" id="IPR036388">
    <property type="entry name" value="WH-like_DNA-bd_sf"/>
</dbReference>
<dbReference type="RefSeq" id="WP_140961898.1">
    <property type="nucleotide sequence ID" value="NZ_VEVQ02000004.1"/>
</dbReference>
<comment type="similarity">
    <text evidence="1">Belongs to the sigma-70 factor family. ECF subfamily.</text>
</comment>
<evidence type="ECO:0000256" key="2">
    <source>
        <dbReference type="ARBA" id="ARBA00023015"/>
    </source>
</evidence>
<feature type="domain" description="RNA polymerase sigma-70 region 2" evidence="7">
    <location>
        <begin position="9"/>
        <end position="75"/>
    </location>
</feature>
<sequence>MQKTNWHEIYTAFSPKLLGICRRYIKDIATAEDIVQDSFIVAIQKESDLKNKTALKGWLCRIVINRAISYLKNEKLTSYADTTNLEYIDETTEMNTVVLDKRSVILASDFSHEDLLEAIDSLSENHKTVFNLYIIDEFSHLEISKLLQISVGTSKSSLSRARKNVQQFLVDKLKNKTDEKKKRRIAFLLFFGFGNQLFANYYKKSFNTFEITPKKAFDSSKKIENIAMFFLIKSNAFSNYMKTGVVLLGVVLLILFFYKEENVPITTVKTPIVNKKQVKVITEDSIHETLFVKKDSLIKNEIKPKVKAKKITPKITWQKDSLSMEEPKEIVIVKRQIIKKDTVYVEKK</sequence>
<keyword evidence="6" id="KW-0812">Transmembrane</keyword>
<keyword evidence="3" id="KW-0731">Sigma factor</keyword>
<dbReference type="NCBIfam" id="TIGR02937">
    <property type="entry name" value="sigma70-ECF"/>
    <property type="match status" value="1"/>
</dbReference>
<proteinExistence type="inferred from homology"/>
<dbReference type="Gene3D" id="1.10.10.10">
    <property type="entry name" value="Winged helix-like DNA-binding domain superfamily/Winged helix DNA-binding domain"/>
    <property type="match status" value="1"/>
</dbReference>
<evidence type="ECO:0000256" key="1">
    <source>
        <dbReference type="ARBA" id="ARBA00010641"/>
    </source>
</evidence>
<feature type="domain" description="RNA polymerase sigma factor 70 region 4 type 2" evidence="8">
    <location>
        <begin position="113"/>
        <end position="164"/>
    </location>
</feature>
<dbReference type="Pfam" id="PF04542">
    <property type="entry name" value="Sigma70_r2"/>
    <property type="match status" value="1"/>
</dbReference>
<evidence type="ECO:0000259" key="8">
    <source>
        <dbReference type="Pfam" id="PF08281"/>
    </source>
</evidence>
<reference evidence="9" key="1">
    <citation type="submission" date="2019-05" db="EMBL/GenBank/DDBJ databases">
        <authorList>
            <person name="Lianzixin W."/>
        </authorList>
    </citation>
    <scope>NUCLEOTIDE SEQUENCE</scope>
    <source>
        <strain evidence="9">EC11</strain>
    </source>
</reference>
<evidence type="ECO:0000256" key="6">
    <source>
        <dbReference type="SAM" id="Phobius"/>
    </source>
</evidence>
<dbReference type="SUPFAM" id="SSF88659">
    <property type="entry name" value="Sigma3 and sigma4 domains of RNA polymerase sigma factors"/>
    <property type="match status" value="1"/>
</dbReference>
<dbReference type="Pfam" id="PF08281">
    <property type="entry name" value="Sigma70_r4_2"/>
    <property type="match status" value="1"/>
</dbReference>
<feature type="transmembrane region" description="Helical" evidence="6">
    <location>
        <begin position="185"/>
        <end position="202"/>
    </location>
</feature>
<organism evidence="9 10">
    <name type="scientific">Flavobacterium jejuense</name>
    <dbReference type="NCBI Taxonomy" id="1544455"/>
    <lineage>
        <taxon>Bacteria</taxon>
        <taxon>Pseudomonadati</taxon>
        <taxon>Bacteroidota</taxon>
        <taxon>Flavobacteriia</taxon>
        <taxon>Flavobacteriales</taxon>
        <taxon>Flavobacteriaceae</taxon>
        <taxon>Flavobacterium</taxon>
    </lineage>
</organism>
<dbReference type="InterPro" id="IPR007627">
    <property type="entry name" value="RNA_pol_sigma70_r2"/>
</dbReference>
<evidence type="ECO:0000313" key="10">
    <source>
        <dbReference type="Proteomes" id="UP000817854"/>
    </source>
</evidence>
<dbReference type="CDD" id="cd06171">
    <property type="entry name" value="Sigma70_r4"/>
    <property type="match status" value="1"/>
</dbReference>
<dbReference type="InterPro" id="IPR013324">
    <property type="entry name" value="RNA_pol_sigma_r3/r4-like"/>
</dbReference>
<dbReference type="InterPro" id="IPR039425">
    <property type="entry name" value="RNA_pol_sigma-70-like"/>
</dbReference>
<keyword evidence="6" id="KW-1133">Transmembrane helix</keyword>
<evidence type="ECO:0000256" key="5">
    <source>
        <dbReference type="ARBA" id="ARBA00023163"/>
    </source>
</evidence>
<dbReference type="Gene3D" id="1.10.1740.10">
    <property type="match status" value="1"/>
</dbReference>
<dbReference type="EMBL" id="VEVQ02000004">
    <property type="protein sequence ID" value="NHN25590.1"/>
    <property type="molecule type" value="Genomic_DNA"/>
</dbReference>
<evidence type="ECO:0000256" key="4">
    <source>
        <dbReference type="ARBA" id="ARBA00023125"/>
    </source>
</evidence>
<dbReference type="PANTHER" id="PTHR43133">
    <property type="entry name" value="RNA POLYMERASE ECF-TYPE SIGMA FACTO"/>
    <property type="match status" value="1"/>
</dbReference>
<name>A0ABX0IUY1_9FLAO</name>
<evidence type="ECO:0000259" key="7">
    <source>
        <dbReference type="Pfam" id="PF04542"/>
    </source>
</evidence>
<keyword evidence="10" id="KW-1185">Reference proteome</keyword>
<evidence type="ECO:0000256" key="3">
    <source>
        <dbReference type="ARBA" id="ARBA00023082"/>
    </source>
</evidence>
<dbReference type="InterPro" id="IPR013325">
    <property type="entry name" value="RNA_pol_sigma_r2"/>
</dbReference>
<reference evidence="9" key="2">
    <citation type="submission" date="2020-02" db="EMBL/GenBank/DDBJ databases">
        <title>Flavobacterium profundi sp. nov., isolated from a deep-sea seamount.</title>
        <authorList>
            <person name="Zhang D.-C."/>
        </authorList>
    </citation>
    <scope>NUCLEOTIDE SEQUENCE</scope>
    <source>
        <strain evidence="9">EC11</strain>
    </source>
</reference>
<dbReference type="SUPFAM" id="SSF88946">
    <property type="entry name" value="Sigma2 domain of RNA polymerase sigma factors"/>
    <property type="match status" value="1"/>
</dbReference>
<keyword evidence="4" id="KW-0238">DNA-binding</keyword>
<keyword evidence="2" id="KW-0805">Transcription regulation</keyword>
<evidence type="ECO:0000313" key="9">
    <source>
        <dbReference type="EMBL" id="NHN25590.1"/>
    </source>
</evidence>
<comment type="caution">
    <text evidence="9">The sequence shown here is derived from an EMBL/GenBank/DDBJ whole genome shotgun (WGS) entry which is preliminary data.</text>
</comment>
<dbReference type="PANTHER" id="PTHR43133:SF8">
    <property type="entry name" value="RNA POLYMERASE SIGMA FACTOR HI_1459-RELATED"/>
    <property type="match status" value="1"/>
</dbReference>
<keyword evidence="5" id="KW-0804">Transcription</keyword>
<accession>A0ABX0IUY1</accession>